<reference evidence="2 3" key="1">
    <citation type="submission" date="2020-04" db="EMBL/GenBank/DDBJ databases">
        <authorList>
            <person name="Hitch T.C.A."/>
            <person name="Wylensek D."/>
            <person name="Clavel T."/>
        </authorList>
    </citation>
    <scope>NUCLEOTIDE SEQUENCE [LARGE SCALE GENOMIC DNA]</scope>
    <source>
        <strain evidence="2 3">PG-251-APC-1</strain>
    </source>
</reference>
<gene>
    <name evidence="2" type="ORF">HF854_05875</name>
</gene>
<evidence type="ECO:0000256" key="1">
    <source>
        <dbReference type="SAM" id="MobiDB-lite"/>
    </source>
</evidence>
<dbReference type="Pfam" id="PF17273">
    <property type="entry name" value="DUF5338"/>
    <property type="match status" value="1"/>
</dbReference>
<protein>
    <submittedName>
        <fullName evidence="2">TraK family protein</fullName>
    </submittedName>
</protein>
<evidence type="ECO:0000313" key="3">
    <source>
        <dbReference type="Proteomes" id="UP000522333"/>
    </source>
</evidence>
<name>A0A848C724_9BACT</name>
<dbReference type="RefSeq" id="WP_168935457.1">
    <property type="nucleotide sequence ID" value="NZ_CATXRN010000050.1"/>
</dbReference>
<feature type="region of interest" description="Disordered" evidence="1">
    <location>
        <begin position="62"/>
        <end position="135"/>
    </location>
</feature>
<dbReference type="EMBL" id="JABAFY010000016">
    <property type="protein sequence ID" value="NME52061.1"/>
    <property type="molecule type" value="Genomic_DNA"/>
</dbReference>
<proteinExistence type="predicted"/>
<accession>A0A848C724</accession>
<dbReference type="AlphaFoldDB" id="A0A848C724"/>
<organism evidence="2 3">
    <name type="scientific">Desulfovibrio piger</name>
    <dbReference type="NCBI Taxonomy" id="901"/>
    <lineage>
        <taxon>Bacteria</taxon>
        <taxon>Pseudomonadati</taxon>
        <taxon>Thermodesulfobacteriota</taxon>
        <taxon>Desulfovibrionia</taxon>
        <taxon>Desulfovibrionales</taxon>
        <taxon>Desulfovibrionaceae</taxon>
        <taxon>Desulfovibrio</taxon>
    </lineage>
</organism>
<sequence length="135" mass="15110">MESKRLRLTPGMARVEFLAVKDEVESLLARGYLLKPAYAQLTKEKRISMTYDTFRRYARKYFPGGKNEQAGKLKRTDTRSKHSPGAVLPPSPAAPAKSPRTTSDGPRMIVPQNKSFQDSSVPDVADLLQVSKEEE</sequence>
<dbReference type="InterPro" id="IPR035225">
    <property type="entry name" value="DUF5338"/>
</dbReference>
<feature type="compositionally biased region" description="Basic and acidic residues" evidence="1">
    <location>
        <begin position="69"/>
        <end position="80"/>
    </location>
</feature>
<dbReference type="Proteomes" id="UP000522333">
    <property type="component" value="Unassembled WGS sequence"/>
</dbReference>
<comment type="caution">
    <text evidence="2">The sequence shown here is derived from an EMBL/GenBank/DDBJ whole genome shotgun (WGS) entry which is preliminary data.</text>
</comment>
<evidence type="ECO:0000313" key="2">
    <source>
        <dbReference type="EMBL" id="NME52061.1"/>
    </source>
</evidence>